<evidence type="ECO:0000256" key="3">
    <source>
        <dbReference type="ARBA" id="ARBA00022692"/>
    </source>
</evidence>
<dbReference type="RefSeq" id="WP_117909862.1">
    <property type="nucleotide sequence ID" value="NZ_JAODBU010000004.1"/>
</dbReference>
<dbReference type="Proteomes" id="UP001431199">
    <property type="component" value="Unassembled WGS sequence"/>
</dbReference>
<gene>
    <name evidence="8" type="ORF">N5B56_05535</name>
</gene>
<evidence type="ECO:0000256" key="4">
    <source>
        <dbReference type="ARBA" id="ARBA00022989"/>
    </source>
</evidence>
<evidence type="ECO:0000313" key="8">
    <source>
        <dbReference type="EMBL" id="MCT7398548.1"/>
    </source>
</evidence>
<sequence>MKVKDSIIVIRKAILCHIKNPEIRQFLYGLLSYEMISYIFFGVFTAIIDYCVYAFLSVLGMNVMFSNALSWLCAVIFSFSTNRRWVFKMGFDNIKDVLHSFNKFVCARFATLIMTEVMLLIAQLAAFNIYRTKIFAMILTVIINYIISKLFIFK</sequence>
<feature type="transmembrane region" description="Helical" evidence="6">
    <location>
        <begin position="63"/>
        <end position="81"/>
    </location>
</feature>
<comment type="caution">
    <text evidence="8">The sequence shown here is derived from an EMBL/GenBank/DDBJ whole genome shotgun (WGS) entry which is preliminary data.</text>
</comment>
<dbReference type="PANTHER" id="PTHR38459">
    <property type="entry name" value="PROPHAGE BACTOPRENOL-LINKED GLUCOSE TRANSLOCASE HOMOLOG"/>
    <property type="match status" value="1"/>
</dbReference>
<keyword evidence="5 6" id="KW-0472">Membrane</keyword>
<dbReference type="InterPro" id="IPR051401">
    <property type="entry name" value="GtrA_CellWall_Glycosyl"/>
</dbReference>
<dbReference type="PANTHER" id="PTHR38459:SF5">
    <property type="entry name" value="CELL WALL TEICHOIC ACID GLYCOSYLATION PROTEIN GTCA"/>
    <property type="match status" value="1"/>
</dbReference>
<protein>
    <submittedName>
        <fullName evidence="8">GtrA family protein</fullName>
    </submittedName>
</protein>
<feature type="transmembrane region" description="Helical" evidence="6">
    <location>
        <begin position="101"/>
        <end position="122"/>
    </location>
</feature>
<evidence type="ECO:0000256" key="1">
    <source>
        <dbReference type="ARBA" id="ARBA00004141"/>
    </source>
</evidence>
<reference evidence="8" key="1">
    <citation type="submission" date="2022-09" db="EMBL/GenBank/DDBJ databases">
        <title>Eubacterium sp. LFL-14 isolated from human feces.</title>
        <authorList>
            <person name="Liu F."/>
        </authorList>
    </citation>
    <scope>NUCLEOTIDE SEQUENCE</scope>
    <source>
        <strain evidence="8">LFL-14</strain>
    </source>
</reference>
<accession>A0ABT2LZ24</accession>
<evidence type="ECO:0000256" key="5">
    <source>
        <dbReference type="ARBA" id="ARBA00023136"/>
    </source>
</evidence>
<dbReference type="InterPro" id="IPR007267">
    <property type="entry name" value="GtrA_DPMS_TM"/>
</dbReference>
<keyword evidence="4 6" id="KW-1133">Transmembrane helix</keyword>
<evidence type="ECO:0000256" key="2">
    <source>
        <dbReference type="ARBA" id="ARBA00009399"/>
    </source>
</evidence>
<keyword evidence="3 6" id="KW-0812">Transmembrane</keyword>
<dbReference type="EMBL" id="JAODBU010000004">
    <property type="protein sequence ID" value="MCT7398548.1"/>
    <property type="molecule type" value="Genomic_DNA"/>
</dbReference>
<feature type="transmembrane region" description="Helical" evidence="6">
    <location>
        <begin position="134"/>
        <end position="153"/>
    </location>
</feature>
<comment type="similarity">
    <text evidence="2">Belongs to the GtrA family.</text>
</comment>
<feature type="transmembrane region" description="Helical" evidence="6">
    <location>
        <begin position="35"/>
        <end position="56"/>
    </location>
</feature>
<organism evidence="8 9">
    <name type="scientific">Eubacterium album</name>
    <dbReference type="NCBI Taxonomy" id="2978477"/>
    <lineage>
        <taxon>Bacteria</taxon>
        <taxon>Bacillati</taxon>
        <taxon>Bacillota</taxon>
        <taxon>Clostridia</taxon>
        <taxon>Eubacteriales</taxon>
        <taxon>Eubacteriaceae</taxon>
        <taxon>Eubacterium</taxon>
    </lineage>
</organism>
<proteinExistence type="inferred from homology"/>
<keyword evidence="9" id="KW-1185">Reference proteome</keyword>
<name>A0ABT2LZ24_9FIRM</name>
<evidence type="ECO:0000259" key="7">
    <source>
        <dbReference type="Pfam" id="PF04138"/>
    </source>
</evidence>
<dbReference type="Pfam" id="PF04138">
    <property type="entry name" value="GtrA_DPMS_TM"/>
    <property type="match status" value="1"/>
</dbReference>
<feature type="domain" description="GtrA/DPMS transmembrane" evidence="7">
    <location>
        <begin position="38"/>
        <end position="153"/>
    </location>
</feature>
<evidence type="ECO:0000256" key="6">
    <source>
        <dbReference type="SAM" id="Phobius"/>
    </source>
</evidence>
<comment type="subcellular location">
    <subcellularLocation>
        <location evidence="1">Membrane</location>
        <topology evidence="1">Multi-pass membrane protein</topology>
    </subcellularLocation>
</comment>
<evidence type="ECO:0000313" key="9">
    <source>
        <dbReference type="Proteomes" id="UP001431199"/>
    </source>
</evidence>